<keyword evidence="4 6" id="KW-1133">Transmembrane helix</keyword>
<dbReference type="PROSITE" id="PS50850">
    <property type="entry name" value="MFS"/>
    <property type="match status" value="1"/>
</dbReference>
<proteinExistence type="predicted"/>
<keyword evidence="3 6" id="KW-0812">Transmembrane</keyword>
<dbReference type="EMBL" id="JACXWA010000099">
    <property type="protein sequence ID" value="MBD3870869.1"/>
    <property type="molecule type" value="Genomic_DNA"/>
</dbReference>
<feature type="transmembrane region" description="Helical" evidence="6">
    <location>
        <begin position="55"/>
        <end position="79"/>
    </location>
</feature>
<feature type="domain" description="Major facilitator superfamily (MFS) profile" evidence="7">
    <location>
        <begin position="21"/>
        <end position="346"/>
    </location>
</feature>
<evidence type="ECO:0000256" key="2">
    <source>
        <dbReference type="ARBA" id="ARBA00022475"/>
    </source>
</evidence>
<dbReference type="InterPro" id="IPR050189">
    <property type="entry name" value="MFS_Efflux_Transporters"/>
</dbReference>
<evidence type="ECO:0000259" key="7">
    <source>
        <dbReference type="PROSITE" id="PS50850"/>
    </source>
</evidence>
<reference evidence="8 9" key="1">
    <citation type="submission" date="2020-08" db="EMBL/GenBank/DDBJ databases">
        <title>Acidobacteriota in marine sediments use diverse sulfur dissimilation pathways.</title>
        <authorList>
            <person name="Wasmund K."/>
        </authorList>
    </citation>
    <scope>NUCLEOTIDE SEQUENCE [LARGE SCALE GENOMIC DNA]</scope>
    <source>
        <strain evidence="8">MAG AM3-A</strain>
    </source>
</reference>
<dbReference type="InterPro" id="IPR011701">
    <property type="entry name" value="MFS"/>
</dbReference>
<protein>
    <submittedName>
        <fullName evidence="8">MFS transporter</fullName>
    </submittedName>
</protein>
<feature type="transmembrane region" description="Helical" evidence="6">
    <location>
        <begin position="315"/>
        <end position="339"/>
    </location>
</feature>
<accession>A0A8J6Y972</accession>
<dbReference type="GO" id="GO:0005886">
    <property type="term" value="C:plasma membrane"/>
    <property type="evidence" value="ECO:0007669"/>
    <property type="project" value="UniProtKB-SubCell"/>
</dbReference>
<evidence type="ECO:0000256" key="1">
    <source>
        <dbReference type="ARBA" id="ARBA00004651"/>
    </source>
</evidence>
<dbReference type="GO" id="GO:0022857">
    <property type="term" value="F:transmembrane transporter activity"/>
    <property type="evidence" value="ECO:0007669"/>
    <property type="project" value="InterPro"/>
</dbReference>
<comment type="subcellular location">
    <subcellularLocation>
        <location evidence="1">Cell membrane</location>
        <topology evidence="1">Multi-pass membrane protein</topology>
    </subcellularLocation>
</comment>
<dbReference type="PRINTS" id="PR01036">
    <property type="entry name" value="TCRTETB"/>
</dbReference>
<sequence>MNTEASPSAADERVASYRSPELQAIFGVTLMAVLGVSSIAPALPRIAETLGISAGQVGLLVTAFTLPGVILTTVAGILADRYGRLRVLLPGLILFSIAGAACVFATSFPALIALRVVQGIGGSAIGSINVTLIGDLFVDRQRTTAMGLNASVLSIGTAAYPAVGGALAMIAWSAPFALALLALPVAVLAVRRLHVAPKGHKADLKAYFGDLWEIVRRREVLVLFFASTAIFILLYGAYITFLPFMMAGRFGSTPLDIGLLMAGLSISTAVTSANLGRLVKIFGEVRIMRIGFVVFGLGLAIIPLAPFVWALAVPAVFLGFAFATTIPVVQVLLTGIAPVDRRGAVM</sequence>
<dbReference type="CDD" id="cd17474">
    <property type="entry name" value="MFS_YfmO_like"/>
    <property type="match status" value="1"/>
</dbReference>
<dbReference type="SUPFAM" id="SSF103473">
    <property type="entry name" value="MFS general substrate transporter"/>
    <property type="match status" value="1"/>
</dbReference>
<dbReference type="InterPro" id="IPR036259">
    <property type="entry name" value="MFS_trans_sf"/>
</dbReference>
<feature type="transmembrane region" description="Helical" evidence="6">
    <location>
        <begin position="169"/>
        <end position="190"/>
    </location>
</feature>
<evidence type="ECO:0000313" key="9">
    <source>
        <dbReference type="Proteomes" id="UP000598633"/>
    </source>
</evidence>
<keyword evidence="2" id="KW-1003">Cell membrane</keyword>
<evidence type="ECO:0000256" key="5">
    <source>
        <dbReference type="ARBA" id="ARBA00023136"/>
    </source>
</evidence>
<evidence type="ECO:0000256" key="4">
    <source>
        <dbReference type="ARBA" id="ARBA00022989"/>
    </source>
</evidence>
<feature type="transmembrane region" description="Helical" evidence="6">
    <location>
        <begin position="220"/>
        <end position="245"/>
    </location>
</feature>
<feature type="transmembrane region" description="Helical" evidence="6">
    <location>
        <begin position="287"/>
        <end position="309"/>
    </location>
</feature>
<feature type="transmembrane region" description="Helical" evidence="6">
    <location>
        <begin position="257"/>
        <end position="275"/>
    </location>
</feature>
<gene>
    <name evidence="8" type="ORF">IFJ97_05860</name>
</gene>
<feature type="transmembrane region" description="Helical" evidence="6">
    <location>
        <begin position="145"/>
        <end position="163"/>
    </location>
</feature>
<evidence type="ECO:0000256" key="3">
    <source>
        <dbReference type="ARBA" id="ARBA00022692"/>
    </source>
</evidence>
<organism evidence="8 9">
    <name type="scientific">Candidatus Sulfomarinibacter kjeldsenii</name>
    <dbReference type="NCBI Taxonomy" id="2885994"/>
    <lineage>
        <taxon>Bacteria</taxon>
        <taxon>Pseudomonadati</taxon>
        <taxon>Acidobacteriota</taxon>
        <taxon>Thermoanaerobaculia</taxon>
        <taxon>Thermoanaerobaculales</taxon>
        <taxon>Candidatus Sulfomarinibacteraceae</taxon>
        <taxon>Candidatus Sulfomarinibacter</taxon>
    </lineage>
</organism>
<feature type="transmembrane region" description="Helical" evidence="6">
    <location>
        <begin position="120"/>
        <end position="138"/>
    </location>
</feature>
<dbReference type="Pfam" id="PF07690">
    <property type="entry name" value="MFS_1"/>
    <property type="match status" value="1"/>
</dbReference>
<dbReference type="AlphaFoldDB" id="A0A8J6Y972"/>
<dbReference type="PANTHER" id="PTHR43124">
    <property type="entry name" value="PURINE EFFLUX PUMP PBUE"/>
    <property type="match status" value="1"/>
</dbReference>
<feature type="transmembrane region" description="Helical" evidence="6">
    <location>
        <begin position="22"/>
        <end position="43"/>
    </location>
</feature>
<comment type="caution">
    <text evidence="8">The sequence shown here is derived from an EMBL/GenBank/DDBJ whole genome shotgun (WGS) entry which is preliminary data.</text>
</comment>
<keyword evidence="5 6" id="KW-0472">Membrane</keyword>
<name>A0A8J6Y972_9BACT</name>
<feature type="transmembrane region" description="Helical" evidence="6">
    <location>
        <begin position="91"/>
        <end position="114"/>
    </location>
</feature>
<evidence type="ECO:0000313" key="8">
    <source>
        <dbReference type="EMBL" id="MBD3870869.1"/>
    </source>
</evidence>
<dbReference type="Gene3D" id="1.20.1250.20">
    <property type="entry name" value="MFS general substrate transporter like domains"/>
    <property type="match status" value="1"/>
</dbReference>
<evidence type="ECO:0000256" key="6">
    <source>
        <dbReference type="SAM" id="Phobius"/>
    </source>
</evidence>
<dbReference type="InterPro" id="IPR020846">
    <property type="entry name" value="MFS_dom"/>
</dbReference>
<dbReference type="PANTHER" id="PTHR43124:SF3">
    <property type="entry name" value="CHLORAMPHENICOL EFFLUX PUMP RV0191"/>
    <property type="match status" value="1"/>
</dbReference>
<dbReference type="Proteomes" id="UP000598633">
    <property type="component" value="Unassembled WGS sequence"/>
</dbReference>